<keyword evidence="3" id="KW-0812">Transmembrane</keyword>
<keyword evidence="3" id="KW-1133">Transmembrane helix</keyword>
<sequence>MPTQDSLQGYDPRYDGRDPQAFVNQIQRFLHDPPDLVIHPLVMSPDIPCYCVFLETLTDKNKVEDELLPFLIERACFDRTLSAEDMIRRLQGRTPFSSITSSDDFRQCVDSLLKGVCLVVIDGASQVLWISAAQTSHRNVSEPLTESTVRGPQEGFTEDIASNLSLLRKRIKNIHLHIEQATAGTETDTNISLLYLGNLAPQGVVEELRRRISLIQTDSILDSAYVEEWIQDRTYSPFATLLSTERPDIVASHLLEGRVAVLVDGSPIALVAPITFFQFFIAPEDYYQRADIATLLRWVRILSFMLAIFTPALYVAVVSYQQELLPHSLLISISSQREIVPFPAFIEASIMMVTFEVLREAGLRMPRIAGQAISIVGALVLGQAAVSAGLVSTAMVIVVAITAISNFVVPSYSFGITQRLLQFFYLILAGAMGLFGVLCGVLLTIVHLSSIQSFGVSFMSPVAPTSLADWKDVLVRVPRPWMRTYPQMNGTKKRGRRGP</sequence>
<gene>
    <name evidence="4" type="ORF">WMW72_01525</name>
</gene>
<proteinExistence type="inferred from homology"/>
<dbReference type="PANTHER" id="PTHR22550:SF5">
    <property type="entry name" value="LEUCINE ZIPPER PROTEIN 4"/>
    <property type="match status" value="1"/>
</dbReference>
<dbReference type="PIRSF" id="PIRSF005690">
    <property type="entry name" value="GerBA"/>
    <property type="match status" value="1"/>
</dbReference>
<protein>
    <submittedName>
        <fullName evidence="4">Spore germination protein</fullName>
    </submittedName>
</protein>
<organism evidence="4 5">
    <name type="scientific">Paenibacillus filicis</name>
    <dbReference type="NCBI Taxonomy" id="669464"/>
    <lineage>
        <taxon>Bacteria</taxon>
        <taxon>Bacillati</taxon>
        <taxon>Bacillota</taxon>
        <taxon>Bacilli</taxon>
        <taxon>Bacillales</taxon>
        <taxon>Paenibacillaceae</taxon>
        <taxon>Paenibacillus</taxon>
    </lineage>
</organism>
<dbReference type="PANTHER" id="PTHR22550">
    <property type="entry name" value="SPORE GERMINATION PROTEIN"/>
    <property type="match status" value="1"/>
</dbReference>
<feature type="transmembrane region" description="Helical" evidence="3">
    <location>
        <begin position="423"/>
        <end position="446"/>
    </location>
</feature>
<dbReference type="EMBL" id="JBBPCC010000001">
    <property type="protein sequence ID" value="MEK8126582.1"/>
    <property type="molecule type" value="Genomic_DNA"/>
</dbReference>
<comment type="similarity">
    <text evidence="1">Belongs to the GerABKA family.</text>
</comment>
<keyword evidence="2 3" id="KW-0472">Membrane</keyword>
<name>A0ABU9DEM9_9BACL</name>
<comment type="caution">
    <text evidence="4">The sequence shown here is derived from an EMBL/GenBank/DDBJ whole genome shotgun (WGS) entry which is preliminary data.</text>
</comment>
<feature type="transmembrane region" description="Helical" evidence="3">
    <location>
        <begin position="301"/>
        <end position="320"/>
    </location>
</feature>
<evidence type="ECO:0000256" key="3">
    <source>
        <dbReference type="SAM" id="Phobius"/>
    </source>
</evidence>
<dbReference type="Proteomes" id="UP001469365">
    <property type="component" value="Unassembled WGS sequence"/>
</dbReference>
<feature type="transmembrane region" description="Helical" evidence="3">
    <location>
        <begin position="379"/>
        <end position="403"/>
    </location>
</feature>
<evidence type="ECO:0000313" key="4">
    <source>
        <dbReference type="EMBL" id="MEK8126582.1"/>
    </source>
</evidence>
<dbReference type="RefSeq" id="WP_341413636.1">
    <property type="nucleotide sequence ID" value="NZ_JBBPCC010000001.1"/>
</dbReference>
<evidence type="ECO:0000256" key="1">
    <source>
        <dbReference type="ARBA" id="ARBA00005278"/>
    </source>
</evidence>
<dbReference type="InterPro" id="IPR004995">
    <property type="entry name" value="Spore_Ger"/>
</dbReference>
<keyword evidence="5" id="KW-1185">Reference proteome</keyword>
<feature type="transmembrane region" description="Helical" evidence="3">
    <location>
        <begin position="259"/>
        <end position="281"/>
    </location>
</feature>
<accession>A0ABU9DEM9</accession>
<reference evidence="4 5" key="1">
    <citation type="submission" date="2024-04" db="EMBL/GenBank/DDBJ databases">
        <title>draft genome sequnece of Paenibacillus filicis.</title>
        <authorList>
            <person name="Kim D.-U."/>
        </authorList>
    </citation>
    <scope>NUCLEOTIDE SEQUENCE [LARGE SCALE GENOMIC DNA]</scope>
    <source>
        <strain evidence="4 5">KACC14197</strain>
    </source>
</reference>
<evidence type="ECO:0000313" key="5">
    <source>
        <dbReference type="Proteomes" id="UP001469365"/>
    </source>
</evidence>
<dbReference type="Pfam" id="PF03323">
    <property type="entry name" value="GerA"/>
    <property type="match status" value="1"/>
</dbReference>
<evidence type="ECO:0000256" key="2">
    <source>
        <dbReference type="ARBA" id="ARBA00023136"/>
    </source>
</evidence>
<dbReference type="InterPro" id="IPR050768">
    <property type="entry name" value="UPF0353/GerABKA_families"/>
</dbReference>